<evidence type="ECO:0000256" key="5">
    <source>
        <dbReference type="ARBA" id="ARBA00022840"/>
    </source>
</evidence>
<comment type="caution">
    <text evidence="10">The sequence shown here is derived from an EMBL/GenBank/DDBJ whole genome shotgun (WGS) entry which is preliminary data.</text>
</comment>
<evidence type="ECO:0000313" key="10">
    <source>
        <dbReference type="EMBL" id="MPC87074.1"/>
    </source>
</evidence>
<reference evidence="10 11" key="1">
    <citation type="submission" date="2019-05" db="EMBL/GenBank/DDBJ databases">
        <title>Another draft genome of Portunus trituberculatus and its Hox gene families provides insights of decapod evolution.</title>
        <authorList>
            <person name="Jeong J.-H."/>
            <person name="Song I."/>
            <person name="Kim S."/>
            <person name="Choi T."/>
            <person name="Kim D."/>
            <person name="Ryu S."/>
            <person name="Kim W."/>
        </authorList>
    </citation>
    <scope>NUCLEOTIDE SEQUENCE [LARGE SCALE GENOMIC DNA]</scope>
    <source>
        <tissue evidence="10">Muscle</tissue>
    </source>
</reference>
<dbReference type="EMBL" id="VSRR010073432">
    <property type="protein sequence ID" value="MPC87074.1"/>
    <property type="molecule type" value="Genomic_DNA"/>
</dbReference>
<comment type="similarity">
    <text evidence="1">Belongs to the class-I aminoacyl-tRNA synthetase family.</text>
</comment>
<dbReference type="GO" id="GO:0004823">
    <property type="term" value="F:leucine-tRNA ligase activity"/>
    <property type="evidence" value="ECO:0007669"/>
    <property type="project" value="UniProtKB-EC"/>
</dbReference>
<evidence type="ECO:0000256" key="4">
    <source>
        <dbReference type="ARBA" id="ARBA00022741"/>
    </source>
</evidence>
<keyword evidence="11" id="KW-1185">Reference proteome</keyword>
<dbReference type="GO" id="GO:0006429">
    <property type="term" value="P:leucyl-tRNA aminoacylation"/>
    <property type="evidence" value="ECO:0007669"/>
    <property type="project" value="InterPro"/>
</dbReference>
<evidence type="ECO:0000256" key="8">
    <source>
        <dbReference type="ARBA" id="ARBA00030520"/>
    </source>
</evidence>
<evidence type="ECO:0000313" key="11">
    <source>
        <dbReference type="Proteomes" id="UP000324222"/>
    </source>
</evidence>
<evidence type="ECO:0000259" key="9">
    <source>
        <dbReference type="Pfam" id="PF00133"/>
    </source>
</evidence>
<keyword evidence="3 10" id="KW-0436">Ligase</keyword>
<gene>
    <name evidence="10" type="primary">lrs-1</name>
    <name evidence="10" type="ORF">E2C01_081923</name>
</gene>
<dbReference type="AlphaFoldDB" id="A0A5B7J3L7"/>
<protein>
    <recommendedName>
        <fullName evidence="2">leucine--tRNA ligase</fullName>
        <ecNumber evidence="2">6.1.1.4</ecNumber>
    </recommendedName>
    <alternativeName>
        <fullName evidence="8">Leucyl-tRNA synthetase</fullName>
    </alternativeName>
</protein>
<sequence length="67" mass="7912">MSRKKLEDLLAIEQQTQKQWEEMKVFEEDAPTKGKAEKYLATFPYPYMNGRLHMGHTFTLTKCEVCI</sequence>
<dbReference type="PANTHER" id="PTHR45794">
    <property type="entry name" value="LEUCYL-TRNA SYNTHETASE"/>
    <property type="match status" value="1"/>
</dbReference>
<dbReference type="InterPro" id="IPR004493">
    <property type="entry name" value="Leu-tRNA-synth_Ia_arc/euk"/>
</dbReference>
<dbReference type="OrthoDB" id="10249672at2759"/>
<organism evidence="10 11">
    <name type="scientific">Portunus trituberculatus</name>
    <name type="common">Swimming crab</name>
    <name type="synonym">Neptunus trituberculatus</name>
    <dbReference type="NCBI Taxonomy" id="210409"/>
    <lineage>
        <taxon>Eukaryota</taxon>
        <taxon>Metazoa</taxon>
        <taxon>Ecdysozoa</taxon>
        <taxon>Arthropoda</taxon>
        <taxon>Crustacea</taxon>
        <taxon>Multicrustacea</taxon>
        <taxon>Malacostraca</taxon>
        <taxon>Eumalacostraca</taxon>
        <taxon>Eucarida</taxon>
        <taxon>Decapoda</taxon>
        <taxon>Pleocyemata</taxon>
        <taxon>Brachyura</taxon>
        <taxon>Eubrachyura</taxon>
        <taxon>Portunoidea</taxon>
        <taxon>Portunidae</taxon>
        <taxon>Portuninae</taxon>
        <taxon>Portunus</taxon>
    </lineage>
</organism>
<keyword evidence="5" id="KW-0067">ATP-binding</keyword>
<name>A0A5B7J3L7_PORTR</name>
<evidence type="ECO:0000256" key="3">
    <source>
        <dbReference type="ARBA" id="ARBA00022598"/>
    </source>
</evidence>
<accession>A0A5B7J3L7</accession>
<evidence type="ECO:0000256" key="6">
    <source>
        <dbReference type="ARBA" id="ARBA00022917"/>
    </source>
</evidence>
<proteinExistence type="inferred from homology"/>
<keyword evidence="7" id="KW-0030">Aminoacyl-tRNA synthetase</keyword>
<evidence type="ECO:0000256" key="7">
    <source>
        <dbReference type="ARBA" id="ARBA00023146"/>
    </source>
</evidence>
<dbReference type="Pfam" id="PF00133">
    <property type="entry name" value="tRNA-synt_1"/>
    <property type="match status" value="1"/>
</dbReference>
<keyword evidence="6" id="KW-0648">Protein biosynthesis</keyword>
<dbReference type="GO" id="GO:0005524">
    <property type="term" value="F:ATP binding"/>
    <property type="evidence" value="ECO:0007669"/>
    <property type="project" value="UniProtKB-KW"/>
</dbReference>
<dbReference type="InterPro" id="IPR002300">
    <property type="entry name" value="aa-tRNA-synth_Ia"/>
</dbReference>
<evidence type="ECO:0000256" key="2">
    <source>
        <dbReference type="ARBA" id="ARBA00013164"/>
    </source>
</evidence>
<dbReference type="Proteomes" id="UP000324222">
    <property type="component" value="Unassembled WGS sequence"/>
</dbReference>
<dbReference type="PROSITE" id="PS00178">
    <property type="entry name" value="AA_TRNA_LIGASE_I"/>
    <property type="match status" value="1"/>
</dbReference>
<feature type="domain" description="Aminoacyl-tRNA synthetase class Ia" evidence="9">
    <location>
        <begin position="16"/>
        <end position="61"/>
    </location>
</feature>
<dbReference type="EC" id="6.1.1.4" evidence="2"/>
<dbReference type="InterPro" id="IPR001412">
    <property type="entry name" value="aa-tRNA-synth_I_CS"/>
</dbReference>
<dbReference type="Gene3D" id="3.40.50.620">
    <property type="entry name" value="HUPs"/>
    <property type="match status" value="1"/>
</dbReference>
<dbReference type="SUPFAM" id="SSF52374">
    <property type="entry name" value="Nucleotidylyl transferase"/>
    <property type="match status" value="1"/>
</dbReference>
<dbReference type="InterPro" id="IPR014729">
    <property type="entry name" value="Rossmann-like_a/b/a_fold"/>
</dbReference>
<keyword evidence="4" id="KW-0547">Nucleotide-binding</keyword>
<dbReference type="PANTHER" id="PTHR45794:SF1">
    <property type="entry name" value="LEUCINE--TRNA LIGASE, CYTOPLASMIC"/>
    <property type="match status" value="1"/>
</dbReference>
<evidence type="ECO:0000256" key="1">
    <source>
        <dbReference type="ARBA" id="ARBA00005594"/>
    </source>
</evidence>